<dbReference type="GO" id="GO:0000981">
    <property type="term" value="F:DNA-binding transcription factor activity, RNA polymerase II-specific"/>
    <property type="evidence" value="ECO:0007669"/>
    <property type="project" value="InterPro"/>
</dbReference>
<dbReference type="InterPro" id="IPR052360">
    <property type="entry name" value="Transcr_Regulatory_Proteins"/>
</dbReference>
<gene>
    <name evidence="9" type="ORF">BOTCAL_0091g00200</name>
</gene>
<dbReference type="GO" id="GO:0008270">
    <property type="term" value="F:zinc ion binding"/>
    <property type="evidence" value="ECO:0007669"/>
    <property type="project" value="InterPro"/>
</dbReference>
<dbReference type="OrthoDB" id="3598904at2759"/>
<feature type="compositionally biased region" description="Basic and acidic residues" evidence="7">
    <location>
        <begin position="83"/>
        <end position="92"/>
    </location>
</feature>
<feature type="region of interest" description="Disordered" evidence="7">
    <location>
        <begin position="83"/>
        <end position="112"/>
    </location>
</feature>
<evidence type="ECO:0000313" key="10">
    <source>
        <dbReference type="Proteomes" id="UP000297299"/>
    </source>
</evidence>
<protein>
    <recommendedName>
        <fullName evidence="8">Zn(2)-C6 fungal-type domain-containing protein</fullName>
    </recommendedName>
</protein>
<reference evidence="9 10" key="1">
    <citation type="submission" date="2017-11" db="EMBL/GenBank/DDBJ databases">
        <title>Comparative genomics of Botrytis spp.</title>
        <authorList>
            <person name="Valero-Jimenez C.A."/>
            <person name="Tapia P."/>
            <person name="Veloso J."/>
            <person name="Silva-Moreno E."/>
            <person name="Staats M."/>
            <person name="Valdes J.H."/>
            <person name="Van Kan J.A.L."/>
        </authorList>
    </citation>
    <scope>NUCLEOTIDE SEQUENCE [LARGE SCALE GENOMIC DNA]</scope>
    <source>
        <strain evidence="9 10">MUCL2830</strain>
    </source>
</reference>
<evidence type="ECO:0000256" key="3">
    <source>
        <dbReference type="ARBA" id="ARBA00023015"/>
    </source>
</evidence>
<feature type="domain" description="Zn(2)-C6 fungal-type" evidence="8">
    <location>
        <begin position="63"/>
        <end position="91"/>
    </location>
</feature>
<dbReference type="InterPro" id="IPR036864">
    <property type="entry name" value="Zn2-C6_fun-type_DNA-bd_sf"/>
</dbReference>
<sequence>MLTLMVSRICAQIFPKEYHNSQKKSFCLELLLVKGNGPIDRRQSRVVRLCRWNIGLSEIATVRRVKCDEGRPSCQRCISTGRKCDGYEKESSDSPARSDSSSHDNETSTVLI</sequence>
<dbReference type="PANTHER" id="PTHR36206:SF12">
    <property type="entry name" value="ASPERCRYPTIN BIOSYNTHESIS CLUSTER-SPECIFIC TRANSCRIPTION REGULATOR ATNN-RELATED"/>
    <property type="match status" value="1"/>
</dbReference>
<evidence type="ECO:0000256" key="7">
    <source>
        <dbReference type="SAM" id="MobiDB-lite"/>
    </source>
</evidence>
<evidence type="ECO:0000256" key="5">
    <source>
        <dbReference type="ARBA" id="ARBA00023163"/>
    </source>
</evidence>
<keyword evidence="4" id="KW-0238">DNA-binding</keyword>
<dbReference type="InterPro" id="IPR001138">
    <property type="entry name" value="Zn2Cys6_DnaBD"/>
</dbReference>
<evidence type="ECO:0000256" key="4">
    <source>
        <dbReference type="ARBA" id="ARBA00023125"/>
    </source>
</evidence>
<accession>A0A4Y8D6Y3</accession>
<dbReference type="Gene3D" id="4.10.240.10">
    <property type="entry name" value="Zn(2)-C6 fungal-type DNA-binding domain"/>
    <property type="match status" value="1"/>
</dbReference>
<keyword evidence="1" id="KW-0479">Metal-binding</keyword>
<dbReference type="CDD" id="cd00067">
    <property type="entry name" value="GAL4"/>
    <property type="match status" value="1"/>
</dbReference>
<evidence type="ECO:0000256" key="6">
    <source>
        <dbReference type="ARBA" id="ARBA00023242"/>
    </source>
</evidence>
<dbReference type="AlphaFoldDB" id="A0A4Y8D6Y3"/>
<dbReference type="Pfam" id="PF00172">
    <property type="entry name" value="Zn_clus"/>
    <property type="match status" value="1"/>
</dbReference>
<dbReference type="SUPFAM" id="SSF57701">
    <property type="entry name" value="Zn2/Cys6 DNA-binding domain"/>
    <property type="match status" value="1"/>
</dbReference>
<organism evidence="9 10">
    <name type="scientific">Botryotinia calthae</name>
    <dbReference type="NCBI Taxonomy" id="38488"/>
    <lineage>
        <taxon>Eukaryota</taxon>
        <taxon>Fungi</taxon>
        <taxon>Dikarya</taxon>
        <taxon>Ascomycota</taxon>
        <taxon>Pezizomycotina</taxon>
        <taxon>Leotiomycetes</taxon>
        <taxon>Helotiales</taxon>
        <taxon>Sclerotiniaceae</taxon>
        <taxon>Botryotinia</taxon>
    </lineage>
</organism>
<comment type="caution">
    <text evidence="9">The sequence shown here is derived from an EMBL/GenBank/DDBJ whole genome shotgun (WGS) entry which is preliminary data.</text>
</comment>
<proteinExistence type="predicted"/>
<evidence type="ECO:0000256" key="2">
    <source>
        <dbReference type="ARBA" id="ARBA00022833"/>
    </source>
</evidence>
<dbReference type="EMBL" id="PHWZ01000091">
    <property type="protein sequence ID" value="TEY71535.1"/>
    <property type="molecule type" value="Genomic_DNA"/>
</dbReference>
<keyword evidence="6" id="KW-0539">Nucleus</keyword>
<evidence type="ECO:0000313" key="9">
    <source>
        <dbReference type="EMBL" id="TEY71535.1"/>
    </source>
</evidence>
<evidence type="ECO:0000256" key="1">
    <source>
        <dbReference type="ARBA" id="ARBA00022723"/>
    </source>
</evidence>
<keyword evidence="3" id="KW-0805">Transcription regulation</keyword>
<dbReference type="Proteomes" id="UP000297299">
    <property type="component" value="Unassembled WGS sequence"/>
</dbReference>
<keyword evidence="10" id="KW-1185">Reference proteome</keyword>
<evidence type="ECO:0000259" key="8">
    <source>
        <dbReference type="Pfam" id="PF00172"/>
    </source>
</evidence>
<dbReference type="GO" id="GO:0003677">
    <property type="term" value="F:DNA binding"/>
    <property type="evidence" value="ECO:0007669"/>
    <property type="project" value="UniProtKB-KW"/>
</dbReference>
<keyword evidence="5" id="KW-0804">Transcription</keyword>
<name>A0A4Y8D6Y3_9HELO</name>
<dbReference type="PANTHER" id="PTHR36206">
    <property type="entry name" value="ASPERCRYPTIN BIOSYNTHESIS CLUSTER-SPECIFIC TRANSCRIPTION REGULATOR ATNN-RELATED"/>
    <property type="match status" value="1"/>
</dbReference>
<keyword evidence="2" id="KW-0862">Zinc</keyword>